<feature type="region of interest" description="Disordered" evidence="1">
    <location>
        <begin position="147"/>
        <end position="167"/>
    </location>
</feature>
<dbReference type="AlphaFoldDB" id="A0A9W5T8D5"/>
<name>A0A9W5T8D5_BABOV</name>
<evidence type="ECO:0000313" key="2">
    <source>
        <dbReference type="EMBL" id="GFE53185.1"/>
    </source>
</evidence>
<dbReference type="EMBL" id="BLIY01000006">
    <property type="protein sequence ID" value="GFE53185.1"/>
    <property type="molecule type" value="Genomic_DNA"/>
</dbReference>
<comment type="caution">
    <text evidence="2">The sequence shown here is derived from an EMBL/GenBank/DDBJ whole genome shotgun (WGS) entry which is preliminary data.</text>
</comment>
<protein>
    <submittedName>
        <fullName evidence="2">AP2 domain transcription factor AP2X-5, putative</fullName>
    </submittedName>
</protein>
<gene>
    <name evidence="2" type="ORF">BaOVIS_005890</name>
</gene>
<proteinExistence type="predicted"/>
<accession>A0A9W5T8D5</accession>
<reference evidence="2" key="1">
    <citation type="submission" date="2019-12" db="EMBL/GenBank/DDBJ databases">
        <title>Genome sequence of Babesia ovis.</title>
        <authorList>
            <person name="Yamagishi J."/>
            <person name="Sevinc F."/>
            <person name="Xuan X."/>
        </authorList>
    </citation>
    <scope>NUCLEOTIDE SEQUENCE</scope>
    <source>
        <strain evidence="2">Selcuk</strain>
    </source>
</reference>
<evidence type="ECO:0000313" key="3">
    <source>
        <dbReference type="Proteomes" id="UP001057455"/>
    </source>
</evidence>
<keyword evidence="3" id="KW-1185">Reference proteome</keyword>
<feature type="region of interest" description="Disordered" evidence="1">
    <location>
        <begin position="177"/>
        <end position="196"/>
    </location>
</feature>
<dbReference type="Proteomes" id="UP001057455">
    <property type="component" value="Unassembled WGS sequence"/>
</dbReference>
<sequence>MDTGPDENFADLPYRASINPEAYERCGQAYFHYFQELDRLGPLEKTDAASVSRKDSGKKVKVGAKPLSGVRGIYYTRGTWRVQYRGADREIVSCVFNYDSKDVLIATFDLAFKLLRRVIYLGRQVKSEDGMIITELTEERLLDLDRRSRQRSTKQDNVGSKELPSVPSKRIIRPRHDRFMGDCDDGDSDPDVYSPVRKKTRPVVDETPYNANMMPHHASMPYMPGTGTTMLSNMGCYPAKLSSFERMFQSYGNFTTHQLISYLIEKNCMRNKERVAPEQHGVCQMGNDVHPTSVDEYGGDIYQPYNPDLSINEHAFNKDVNGMNINSRTCRSEPNDICYMVDPAFSHNIQPDVCNAATGLPCDCDNMTDYDVEQSLHSSKPEDEEVSLGKIEDTFGEGGSNSSGSKMQLVKHNRNEDGSTFCGYRQGYIQM</sequence>
<organism evidence="2 3">
    <name type="scientific">Babesia ovis</name>
    <dbReference type="NCBI Taxonomy" id="5869"/>
    <lineage>
        <taxon>Eukaryota</taxon>
        <taxon>Sar</taxon>
        <taxon>Alveolata</taxon>
        <taxon>Apicomplexa</taxon>
        <taxon>Aconoidasida</taxon>
        <taxon>Piroplasmida</taxon>
        <taxon>Babesiidae</taxon>
        <taxon>Babesia</taxon>
    </lineage>
</organism>
<dbReference type="OrthoDB" id="360720at2759"/>
<evidence type="ECO:0000256" key="1">
    <source>
        <dbReference type="SAM" id="MobiDB-lite"/>
    </source>
</evidence>